<keyword evidence="4" id="KW-1185">Reference proteome</keyword>
<sequence>MRFLTSSLFLLTALAASLHAQEIRRQTLVLNKSGTAEAPVVFDGKGLVIDLGIDITEQNWIKEGDLWTSRGPLPKHPPIEDVQRAGLFIDEVPLVIRRDREAEKASGVAKKVIYKDPKALRPGEVGWAADGSLYFRWPKEKKPGEGRVIQPPAGLASGVVIAGNHITVRNVTAMHAANDGFNIHGDRVGIRLENVKALSNGDEGISAHETVQMDVLDSEIAWNGSVSGGVADVNDSVTTYTNCVLHHNVNAAFLFDGKKHKVTNCTIHHQDKDIVVRSPDVAVEQSGVVWKKD</sequence>
<dbReference type="InterPro" id="IPR039448">
    <property type="entry name" value="Beta_helix"/>
</dbReference>
<protein>
    <recommendedName>
        <fullName evidence="2">Right handed beta helix domain-containing protein</fullName>
    </recommendedName>
</protein>
<proteinExistence type="predicted"/>
<gene>
    <name evidence="3" type="ORF">BGE01nite_29070</name>
</gene>
<dbReference type="RefSeq" id="WP_146851188.1">
    <property type="nucleotide sequence ID" value="NZ_BKAG01000019.1"/>
</dbReference>
<feature type="signal peptide" evidence="1">
    <location>
        <begin position="1"/>
        <end position="20"/>
    </location>
</feature>
<dbReference type="InterPro" id="IPR012334">
    <property type="entry name" value="Pectin_lyas_fold"/>
</dbReference>
<dbReference type="Proteomes" id="UP000321577">
    <property type="component" value="Unassembled WGS sequence"/>
</dbReference>
<dbReference type="AlphaFoldDB" id="A0A512MA56"/>
<accession>A0A512MA56</accession>
<reference evidence="3 4" key="1">
    <citation type="submission" date="2019-07" db="EMBL/GenBank/DDBJ databases">
        <title>Whole genome shotgun sequence of Brevifollis gellanilyticus NBRC 108608.</title>
        <authorList>
            <person name="Hosoyama A."/>
            <person name="Uohara A."/>
            <person name="Ohji S."/>
            <person name="Ichikawa N."/>
        </authorList>
    </citation>
    <scope>NUCLEOTIDE SEQUENCE [LARGE SCALE GENOMIC DNA]</scope>
    <source>
        <strain evidence="3 4">NBRC 108608</strain>
    </source>
</reference>
<evidence type="ECO:0000313" key="4">
    <source>
        <dbReference type="Proteomes" id="UP000321577"/>
    </source>
</evidence>
<comment type="caution">
    <text evidence="3">The sequence shown here is derived from an EMBL/GenBank/DDBJ whole genome shotgun (WGS) entry which is preliminary data.</text>
</comment>
<evidence type="ECO:0000259" key="2">
    <source>
        <dbReference type="Pfam" id="PF13229"/>
    </source>
</evidence>
<dbReference type="InterPro" id="IPR011050">
    <property type="entry name" value="Pectin_lyase_fold/virulence"/>
</dbReference>
<dbReference type="EMBL" id="BKAG01000019">
    <property type="protein sequence ID" value="GEP43616.1"/>
    <property type="molecule type" value="Genomic_DNA"/>
</dbReference>
<name>A0A512MA56_9BACT</name>
<feature type="domain" description="Right handed beta helix" evidence="2">
    <location>
        <begin position="157"/>
        <end position="271"/>
    </location>
</feature>
<organism evidence="3 4">
    <name type="scientific">Brevifollis gellanilyticus</name>
    <dbReference type="NCBI Taxonomy" id="748831"/>
    <lineage>
        <taxon>Bacteria</taxon>
        <taxon>Pseudomonadati</taxon>
        <taxon>Verrucomicrobiota</taxon>
        <taxon>Verrucomicrobiia</taxon>
        <taxon>Verrucomicrobiales</taxon>
        <taxon>Verrucomicrobiaceae</taxon>
    </lineage>
</organism>
<feature type="chain" id="PRO_5022238940" description="Right handed beta helix domain-containing protein" evidence="1">
    <location>
        <begin position="21"/>
        <end position="293"/>
    </location>
</feature>
<dbReference type="Gene3D" id="2.160.20.10">
    <property type="entry name" value="Single-stranded right-handed beta-helix, Pectin lyase-like"/>
    <property type="match status" value="1"/>
</dbReference>
<dbReference type="Pfam" id="PF13229">
    <property type="entry name" value="Beta_helix"/>
    <property type="match status" value="1"/>
</dbReference>
<evidence type="ECO:0000313" key="3">
    <source>
        <dbReference type="EMBL" id="GEP43616.1"/>
    </source>
</evidence>
<dbReference type="SUPFAM" id="SSF51126">
    <property type="entry name" value="Pectin lyase-like"/>
    <property type="match status" value="1"/>
</dbReference>
<dbReference type="OrthoDB" id="188085at2"/>
<keyword evidence="1" id="KW-0732">Signal</keyword>
<evidence type="ECO:0000256" key="1">
    <source>
        <dbReference type="SAM" id="SignalP"/>
    </source>
</evidence>